<evidence type="ECO:0000313" key="3">
    <source>
        <dbReference type="Proteomes" id="UP001333110"/>
    </source>
</evidence>
<dbReference type="EMBL" id="JAUNZN010000004">
    <property type="protein sequence ID" value="KAK4822579.1"/>
    <property type="molecule type" value="Genomic_DNA"/>
</dbReference>
<evidence type="ECO:0000256" key="1">
    <source>
        <dbReference type="SAM" id="MobiDB-lite"/>
    </source>
</evidence>
<dbReference type="Proteomes" id="UP001333110">
    <property type="component" value="Unassembled WGS sequence"/>
</dbReference>
<dbReference type="AlphaFoldDB" id="A0AAN7ND62"/>
<accession>A0AAN7ND62</accession>
<name>A0AAN7ND62_MYCAM</name>
<comment type="caution">
    <text evidence="2">The sequence shown here is derived from an EMBL/GenBank/DDBJ whole genome shotgun (WGS) entry which is preliminary data.</text>
</comment>
<keyword evidence="3" id="KW-1185">Reference proteome</keyword>
<protein>
    <submittedName>
        <fullName evidence="2">Uncharacterized protein</fullName>
    </submittedName>
</protein>
<proteinExistence type="predicted"/>
<reference evidence="2 3" key="1">
    <citation type="journal article" date="2023" name="J. Hered.">
        <title>Chromosome-level genome of the wood stork (Mycteria americana) provides insight into avian chromosome evolution.</title>
        <authorList>
            <person name="Flamio R. Jr."/>
            <person name="Ramstad K.M."/>
        </authorList>
    </citation>
    <scope>NUCLEOTIDE SEQUENCE [LARGE SCALE GENOMIC DNA]</scope>
    <source>
        <strain evidence="2">JAX WOST 10</strain>
    </source>
</reference>
<sequence>MKLDHLQQCMKNSNRSSKEVRETAVPLEKQKTAVLPGGSAGLQHEGEVGCGFEQPGLVKDTCQPHLCALEDCGTDPPRSCVKAHGGQGGDLRQPAWCQQGQVLPHQPSGLLWWSDYISGVMPKAAQVDKGRAMDVIYLDFCKAFDTVPHNILLSKLER</sequence>
<feature type="region of interest" description="Disordered" evidence="1">
    <location>
        <begin position="1"/>
        <end position="25"/>
    </location>
</feature>
<gene>
    <name evidence="2" type="ORF">QYF61_017165</name>
</gene>
<evidence type="ECO:0000313" key="2">
    <source>
        <dbReference type="EMBL" id="KAK4822579.1"/>
    </source>
</evidence>
<organism evidence="2 3">
    <name type="scientific">Mycteria americana</name>
    <name type="common">Wood stork</name>
    <dbReference type="NCBI Taxonomy" id="33587"/>
    <lineage>
        <taxon>Eukaryota</taxon>
        <taxon>Metazoa</taxon>
        <taxon>Chordata</taxon>
        <taxon>Craniata</taxon>
        <taxon>Vertebrata</taxon>
        <taxon>Euteleostomi</taxon>
        <taxon>Archelosauria</taxon>
        <taxon>Archosauria</taxon>
        <taxon>Dinosauria</taxon>
        <taxon>Saurischia</taxon>
        <taxon>Theropoda</taxon>
        <taxon>Coelurosauria</taxon>
        <taxon>Aves</taxon>
        <taxon>Neognathae</taxon>
        <taxon>Neoaves</taxon>
        <taxon>Aequornithes</taxon>
        <taxon>Ciconiiformes</taxon>
        <taxon>Ciconiidae</taxon>
        <taxon>Mycteria</taxon>
    </lineage>
</organism>